<dbReference type="SUPFAM" id="SSF46894">
    <property type="entry name" value="C-terminal effector domain of the bipartite response regulators"/>
    <property type="match status" value="1"/>
</dbReference>
<sequence>MKHGNVLCQSCSVKCQILPEQEFSASQCLNPKVCIWPGVNVFFEAGVRSLINSISIITSSEGFVFVDFSWRNIHFFMNDEWVEYLASTNMKVILLADVKMAALANYYKQNEKSVTEVLYLSEGLGATLINFRKVFIGLPLFRRSGRALTKKERQVLYLTLKHKGVADISTEMSLDVKSVYNIRQRIESKIGMKIRRFA</sequence>
<dbReference type="RefSeq" id="WP_004854035.1">
    <property type="nucleotide sequence ID" value="NZ_CABGLF010000028.1"/>
</dbReference>
<accession>A0A7H5AD39</accession>
<organism evidence="1 2">
    <name type="scientific">Klebsiella michiganensis</name>
    <dbReference type="NCBI Taxonomy" id="1134687"/>
    <lineage>
        <taxon>Bacteria</taxon>
        <taxon>Pseudomonadati</taxon>
        <taxon>Pseudomonadota</taxon>
        <taxon>Gammaproteobacteria</taxon>
        <taxon>Enterobacterales</taxon>
        <taxon>Enterobacteriaceae</taxon>
        <taxon>Klebsiella/Raoultella group</taxon>
        <taxon>Klebsiella</taxon>
    </lineage>
</organism>
<reference evidence="1 2" key="1">
    <citation type="submission" date="2014-01" db="EMBL/GenBank/DDBJ databases">
        <title>The Genome Sequence of Klebsiella oxytoca MGH 27.</title>
        <authorList>
            <consortium name="The Broad Institute Genomics Platform"/>
            <consortium name="The Broad Institute Genome Sequencing Center for Infectious Disease"/>
            <person name="Murphy C."/>
            <person name="Cosimi L."/>
            <person name="Cerqueira G."/>
            <person name="Feldgarden M."/>
            <person name="Earl A."/>
            <person name="Hung D."/>
            <person name="Onderdonk A.B."/>
            <person name="Ferraro M.J."/>
            <person name="Hooper D."/>
            <person name="Dekker J."/>
            <person name="O'Brien T."/>
            <person name="Huang S."/>
            <person name="Quan V."/>
            <person name="Ernst C."/>
            <person name="Delaney M."/>
            <person name="DuBois A."/>
            <person name="Kim D.S."/>
            <person name="Young S.K."/>
            <person name="Zeng Q."/>
            <person name="Gargeya S."/>
            <person name="Fitzgerald M."/>
            <person name="Abouelleil A."/>
            <person name="Alvarado L."/>
            <person name="Berlin A.M."/>
            <person name="Chapman S.B."/>
            <person name="Gainer-Dewar J."/>
            <person name="Goldberg J."/>
            <person name="Gnerre S."/>
            <person name="Griggs A."/>
            <person name="Gujja S."/>
            <person name="Hansen M."/>
            <person name="Howarth C."/>
            <person name="Imamovic A."/>
            <person name="Ireland A."/>
            <person name="Larimer J."/>
            <person name="McCowan C."/>
            <person name="Murphy C."/>
            <person name="Pearson M."/>
            <person name="Poon T.W."/>
            <person name="Priest M."/>
            <person name="Roberts A."/>
            <person name="Saif S."/>
            <person name="Shea T."/>
            <person name="Sykes S."/>
            <person name="Wortman J."/>
            <person name="Nusbaum C."/>
            <person name="Birren B."/>
        </authorList>
    </citation>
    <scope>NUCLEOTIDE SEQUENCE [LARGE SCALE GENOMIC DNA]</scope>
    <source>
        <strain evidence="1 2">MGH 27</strain>
    </source>
</reference>
<protein>
    <submittedName>
        <fullName evidence="1">Uncharacterized protein</fullName>
    </submittedName>
</protein>
<dbReference type="GO" id="GO:0003677">
    <property type="term" value="F:DNA binding"/>
    <property type="evidence" value="ECO:0007669"/>
    <property type="project" value="InterPro"/>
</dbReference>
<gene>
    <name evidence="1" type="ORF">L373_01480</name>
</gene>
<proteinExistence type="predicted"/>
<dbReference type="Proteomes" id="UP000020202">
    <property type="component" value="Unassembled WGS sequence"/>
</dbReference>
<dbReference type="AlphaFoldDB" id="A0A7H5AD39"/>
<dbReference type="GO" id="GO:0006355">
    <property type="term" value="P:regulation of DNA-templated transcription"/>
    <property type="evidence" value="ECO:0007669"/>
    <property type="project" value="InterPro"/>
</dbReference>
<comment type="caution">
    <text evidence="1">The sequence shown here is derived from an EMBL/GenBank/DDBJ whole genome shotgun (WGS) entry which is preliminary data.</text>
</comment>
<evidence type="ECO:0000313" key="1">
    <source>
        <dbReference type="EMBL" id="EWF91097.1"/>
    </source>
</evidence>
<dbReference type="InterPro" id="IPR036388">
    <property type="entry name" value="WH-like_DNA-bd_sf"/>
</dbReference>
<dbReference type="EMBL" id="JCNZ01000007">
    <property type="protein sequence ID" value="EWF91097.1"/>
    <property type="molecule type" value="Genomic_DNA"/>
</dbReference>
<name>A0A7H5AD39_9ENTR</name>
<evidence type="ECO:0000313" key="2">
    <source>
        <dbReference type="Proteomes" id="UP000020202"/>
    </source>
</evidence>
<dbReference type="Gene3D" id="1.10.10.10">
    <property type="entry name" value="Winged helix-like DNA-binding domain superfamily/Winged helix DNA-binding domain"/>
    <property type="match status" value="1"/>
</dbReference>
<dbReference type="InterPro" id="IPR016032">
    <property type="entry name" value="Sig_transdc_resp-reg_C-effctor"/>
</dbReference>